<reference evidence="2 3" key="1">
    <citation type="journal article" date="2015" name="BMC Genomics">
        <title>The genome of the truffle-parasite Tolypocladium ophioglossoides and the evolution of antifungal peptaibiotics.</title>
        <authorList>
            <person name="Quandt C.A."/>
            <person name="Bushley K.E."/>
            <person name="Spatafora J.W."/>
        </authorList>
    </citation>
    <scope>NUCLEOTIDE SEQUENCE [LARGE SCALE GENOMIC DNA]</scope>
    <source>
        <strain evidence="2 3">CBS 100239</strain>
    </source>
</reference>
<protein>
    <submittedName>
        <fullName evidence="2">Uncharacterized protein</fullName>
    </submittedName>
</protein>
<evidence type="ECO:0000256" key="1">
    <source>
        <dbReference type="SAM" id="MobiDB-lite"/>
    </source>
</evidence>
<comment type="caution">
    <text evidence="2">The sequence shown here is derived from an EMBL/GenBank/DDBJ whole genome shotgun (WGS) entry which is preliminary data.</text>
</comment>
<dbReference type="Proteomes" id="UP000036947">
    <property type="component" value="Unassembled WGS sequence"/>
</dbReference>
<organism evidence="2 3">
    <name type="scientific">Tolypocladium ophioglossoides (strain CBS 100239)</name>
    <name type="common">Snaketongue truffleclub</name>
    <name type="synonym">Elaphocordyceps ophioglossoides</name>
    <dbReference type="NCBI Taxonomy" id="1163406"/>
    <lineage>
        <taxon>Eukaryota</taxon>
        <taxon>Fungi</taxon>
        <taxon>Dikarya</taxon>
        <taxon>Ascomycota</taxon>
        <taxon>Pezizomycotina</taxon>
        <taxon>Sordariomycetes</taxon>
        <taxon>Hypocreomycetidae</taxon>
        <taxon>Hypocreales</taxon>
        <taxon>Ophiocordycipitaceae</taxon>
        <taxon>Tolypocladium</taxon>
    </lineage>
</organism>
<gene>
    <name evidence="2" type="ORF">TOPH_06204</name>
</gene>
<feature type="region of interest" description="Disordered" evidence="1">
    <location>
        <begin position="1"/>
        <end position="39"/>
    </location>
</feature>
<keyword evidence="3" id="KW-1185">Reference proteome</keyword>
<dbReference type="OrthoDB" id="4897974at2759"/>
<dbReference type="EMBL" id="LFRF01000020">
    <property type="protein sequence ID" value="KND89217.1"/>
    <property type="molecule type" value="Genomic_DNA"/>
</dbReference>
<accession>A0A0L0N562</accession>
<evidence type="ECO:0000313" key="2">
    <source>
        <dbReference type="EMBL" id="KND89217.1"/>
    </source>
</evidence>
<sequence length="123" mass="12656">MIAIEPSTRGGLEVGTPGISGIASDSTRKTTTGTAAMPSNRVPALGTALAARSEEECFELLVKELLSIPDRELPISQNGDTSPEGGQLTPVASFSRGPAKGTSTNVMIAKTIRAAMSDIRPSS</sequence>
<dbReference type="AlphaFoldDB" id="A0A0L0N562"/>
<feature type="region of interest" description="Disordered" evidence="1">
    <location>
        <begin position="73"/>
        <end position="105"/>
    </location>
</feature>
<name>A0A0L0N562_TOLOC</name>
<proteinExistence type="predicted"/>
<feature type="compositionally biased region" description="Polar residues" evidence="1">
    <location>
        <begin position="23"/>
        <end position="34"/>
    </location>
</feature>
<evidence type="ECO:0000313" key="3">
    <source>
        <dbReference type="Proteomes" id="UP000036947"/>
    </source>
</evidence>